<dbReference type="InterPro" id="IPR044974">
    <property type="entry name" value="Disease_R_plants"/>
</dbReference>
<organism evidence="4 5">
    <name type="scientific">Ficus carica</name>
    <name type="common">Common fig</name>
    <dbReference type="NCBI Taxonomy" id="3494"/>
    <lineage>
        <taxon>Eukaryota</taxon>
        <taxon>Viridiplantae</taxon>
        <taxon>Streptophyta</taxon>
        <taxon>Embryophyta</taxon>
        <taxon>Tracheophyta</taxon>
        <taxon>Spermatophyta</taxon>
        <taxon>Magnoliopsida</taxon>
        <taxon>eudicotyledons</taxon>
        <taxon>Gunneridae</taxon>
        <taxon>Pentapetalae</taxon>
        <taxon>rosids</taxon>
        <taxon>fabids</taxon>
        <taxon>Rosales</taxon>
        <taxon>Moraceae</taxon>
        <taxon>Ficeae</taxon>
        <taxon>Ficus</taxon>
    </lineage>
</organism>
<dbReference type="InterPro" id="IPR045344">
    <property type="entry name" value="C-JID"/>
</dbReference>
<dbReference type="SUPFAM" id="SSF52058">
    <property type="entry name" value="L domain-like"/>
    <property type="match status" value="1"/>
</dbReference>
<evidence type="ECO:0000313" key="5">
    <source>
        <dbReference type="Proteomes" id="UP001187192"/>
    </source>
</evidence>
<dbReference type="InterPro" id="IPR011713">
    <property type="entry name" value="Leu-rich_rpt_3"/>
</dbReference>
<keyword evidence="5" id="KW-1185">Reference proteome</keyword>
<evidence type="ECO:0000256" key="1">
    <source>
        <dbReference type="ARBA" id="ARBA00022614"/>
    </source>
</evidence>
<protein>
    <recommendedName>
        <fullName evidence="3">C-JID domain-containing protein</fullName>
    </recommendedName>
</protein>
<accession>A0AA88DZK4</accession>
<gene>
    <name evidence="4" type="ORF">TIFTF001_030915</name>
</gene>
<dbReference type="Pfam" id="PF07725">
    <property type="entry name" value="LRR_3"/>
    <property type="match status" value="1"/>
</dbReference>
<dbReference type="InterPro" id="IPR032675">
    <property type="entry name" value="LRR_dom_sf"/>
</dbReference>
<name>A0AA88DZK4_FICCA</name>
<dbReference type="Gene3D" id="3.80.10.10">
    <property type="entry name" value="Ribonuclease Inhibitor"/>
    <property type="match status" value="1"/>
</dbReference>
<evidence type="ECO:0000256" key="2">
    <source>
        <dbReference type="ARBA" id="ARBA00022737"/>
    </source>
</evidence>
<dbReference type="EMBL" id="BTGU01000118">
    <property type="protein sequence ID" value="GMN61829.1"/>
    <property type="molecule type" value="Genomic_DNA"/>
</dbReference>
<dbReference type="PANTHER" id="PTHR11017:SF479">
    <property type="entry name" value="DISEASE RESISTANCE PROTEIN (TIR-NBS-LRR CLASS) FAMILY"/>
    <property type="match status" value="1"/>
</dbReference>
<evidence type="ECO:0000313" key="4">
    <source>
        <dbReference type="EMBL" id="GMN61829.1"/>
    </source>
</evidence>
<reference evidence="4" key="1">
    <citation type="submission" date="2023-07" db="EMBL/GenBank/DDBJ databases">
        <title>draft genome sequence of fig (Ficus carica).</title>
        <authorList>
            <person name="Takahashi T."/>
            <person name="Nishimura K."/>
        </authorList>
    </citation>
    <scope>NUCLEOTIDE SEQUENCE</scope>
</reference>
<proteinExistence type="predicted"/>
<keyword evidence="1" id="KW-0433">Leucine-rich repeat</keyword>
<dbReference type="Proteomes" id="UP001187192">
    <property type="component" value="Unassembled WGS sequence"/>
</dbReference>
<dbReference type="GO" id="GO:0006952">
    <property type="term" value="P:defense response"/>
    <property type="evidence" value="ECO:0007669"/>
    <property type="project" value="InterPro"/>
</dbReference>
<sequence>MSLNIHELESDIDLNPLVFKAMINLKYLSIDKYFDDLTKKLNLPQGLLSLPDKLRYLCWNRYPSRTLPPNFKPQNFVELNLRGSKLEKLWDGVQNFGSLKVLDLEESENLIEIPNLSQALNVEKIYLTGCTSLEHLPSSVCKLKSLQLLRLNRCSKIAKVNLQSDWDCIFIPWALPKSQESSNHHLFLESLPELPLTIETVDASGCTSLKMESNLLTALTQPPTDRVNLGVTFSFRDCLKLEHQNILSEFQMRASLIATEFALRKTPDKSCPPTTKMCYPGDNIPEWFSYQKKGRSINIRLPCNSNFMGFAFCFILSCEEYNGWGLQPLHLDGEIYVKTFDGDERHLPLPLKLLPSNDKNHVVMTTFMCDVVNFYPAVEMSFNFGTGEEAYVKIKRCGIRLLHVQDAMEFGIISSHFVCRKSNVVNDEGGPSLSSWESILEQLRHFQVSSSRKKLREKIWSSNLNHWYKILCWQLLRDSSKRKRKWSLKLRKSCFLRPQKR</sequence>
<comment type="caution">
    <text evidence="4">The sequence shown here is derived from an EMBL/GenBank/DDBJ whole genome shotgun (WGS) entry which is preliminary data.</text>
</comment>
<dbReference type="AlphaFoldDB" id="A0AA88DZK4"/>
<dbReference type="PANTHER" id="PTHR11017">
    <property type="entry name" value="LEUCINE-RICH REPEAT-CONTAINING PROTEIN"/>
    <property type="match status" value="1"/>
</dbReference>
<evidence type="ECO:0000259" key="3">
    <source>
        <dbReference type="Pfam" id="PF20160"/>
    </source>
</evidence>
<dbReference type="Pfam" id="PF20160">
    <property type="entry name" value="C-JID"/>
    <property type="match status" value="1"/>
</dbReference>
<feature type="domain" description="C-JID" evidence="3">
    <location>
        <begin position="280"/>
        <end position="406"/>
    </location>
</feature>
<keyword evidence="2" id="KW-0677">Repeat</keyword>